<dbReference type="RefSeq" id="WP_025579728.1">
    <property type="nucleotide sequence ID" value="NZ_LT907978.1"/>
</dbReference>
<gene>
    <name evidence="4" type="ORF">EHLA_2720</name>
</gene>
<sequence length="112" mass="12532">MEVEFMTADTPLPPCMPLPRAMLRLPISSTAKVMYARMLDIVFVSGIEDTNGILFIHFPIVELAAALARSTMTVKRSLNELEDAGLILRVRQGFGEPNKIYVLIPKKEDSRL</sequence>
<keyword evidence="5" id="KW-1185">Reference proteome</keyword>
<evidence type="ECO:0000256" key="2">
    <source>
        <dbReference type="ARBA" id="ARBA00023163"/>
    </source>
</evidence>
<evidence type="ECO:0000256" key="1">
    <source>
        <dbReference type="ARBA" id="ARBA00023015"/>
    </source>
</evidence>
<evidence type="ECO:0000313" key="5">
    <source>
        <dbReference type="Proteomes" id="UP000217549"/>
    </source>
</evidence>
<dbReference type="InterPro" id="IPR036390">
    <property type="entry name" value="WH_DNA-bd_sf"/>
</dbReference>
<organism evidence="4 5">
    <name type="scientific">Anaerobutyricum hallii</name>
    <dbReference type="NCBI Taxonomy" id="39488"/>
    <lineage>
        <taxon>Bacteria</taxon>
        <taxon>Bacillati</taxon>
        <taxon>Bacillota</taxon>
        <taxon>Clostridia</taxon>
        <taxon>Lachnospirales</taxon>
        <taxon>Lachnospiraceae</taxon>
        <taxon>Anaerobutyricum</taxon>
    </lineage>
</organism>
<proteinExistence type="predicted"/>
<dbReference type="SUPFAM" id="SSF46785">
    <property type="entry name" value="Winged helix' DNA-binding domain"/>
    <property type="match status" value="1"/>
</dbReference>
<dbReference type="Proteomes" id="UP000217549">
    <property type="component" value="Chromosome I"/>
</dbReference>
<keyword evidence="2" id="KW-0804">Transcription</keyword>
<dbReference type="KEGG" id="ehl:EHLA_2720"/>
<keyword evidence="1" id="KW-0805">Transcription regulation</keyword>
<reference evidence="5" key="1">
    <citation type="submission" date="2017-09" db="EMBL/GenBank/DDBJ databases">
        <authorList>
            <person name="Shetty A S."/>
        </authorList>
    </citation>
    <scope>NUCLEOTIDE SEQUENCE [LARGE SCALE GENOMIC DNA]</scope>
</reference>
<dbReference type="InterPro" id="IPR001034">
    <property type="entry name" value="DeoR_HTH"/>
</dbReference>
<dbReference type="GeneID" id="75079442"/>
<evidence type="ECO:0000259" key="3">
    <source>
        <dbReference type="Pfam" id="PF08220"/>
    </source>
</evidence>
<dbReference type="AlphaFoldDB" id="A0A285PUL1"/>
<accession>A0A285PUL1</accession>
<protein>
    <submittedName>
        <fullName evidence="4">DeoR-type HTH domain</fullName>
    </submittedName>
</protein>
<dbReference type="Pfam" id="PF08220">
    <property type="entry name" value="HTH_DeoR"/>
    <property type="match status" value="1"/>
</dbReference>
<name>A0A285PUL1_9FIRM</name>
<dbReference type="EMBL" id="LT907978">
    <property type="protein sequence ID" value="SOB73274.1"/>
    <property type="molecule type" value="Genomic_DNA"/>
</dbReference>
<feature type="domain" description="HTH deoR-type" evidence="3">
    <location>
        <begin position="60"/>
        <end position="93"/>
    </location>
</feature>
<dbReference type="GO" id="GO:0003700">
    <property type="term" value="F:DNA-binding transcription factor activity"/>
    <property type="evidence" value="ECO:0007669"/>
    <property type="project" value="InterPro"/>
</dbReference>
<evidence type="ECO:0000313" key="4">
    <source>
        <dbReference type="EMBL" id="SOB73274.1"/>
    </source>
</evidence>